<organism evidence="1 2">
    <name type="scientific">Streptomyces asoensis</name>
    <dbReference type="NCBI Taxonomy" id="249586"/>
    <lineage>
        <taxon>Bacteria</taxon>
        <taxon>Bacillati</taxon>
        <taxon>Actinomycetota</taxon>
        <taxon>Actinomycetes</taxon>
        <taxon>Kitasatosporales</taxon>
        <taxon>Streptomycetaceae</taxon>
        <taxon>Streptomyces</taxon>
    </lineage>
</organism>
<dbReference type="Proteomes" id="UP000502665">
    <property type="component" value="Chromosome"/>
</dbReference>
<dbReference type="RefSeq" id="WP_171399251.1">
    <property type="nucleotide sequence ID" value="NZ_CP049838.1"/>
</dbReference>
<keyword evidence="2" id="KW-1185">Reference proteome</keyword>
<dbReference type="EMBL" id="CP049838">
    <property type="protein sequence ID" value="QJT03849.1"/>
    <property type="molecule type" value="Genomic_DNA"/>
</dbReference>
<dbReference type="AlphaFoldDB" id="A0A6M4WUT7"/>
<name>A0A6M4WUT7_9ACTN</name>
<proteinExistence type="predicted"/>
<reference evidence="1" key="1">
    <citation type="submission" date="2020-03" db="EMBL/GenBank/DDBJ databases">
        <title>Molecular networking-based the target discovery of potent antiproliferative macrolactams: 5/6/7/16 polycyclic ansamycins and glycosylated trienomycin from Streptomyces cacaoi subsp. asoensis.</title>
        <authorList>
            <person name="Liu L.-L."/>
        </authorList>
    </citation>
    <scope>NUCLEOTIDE SEQUENCE [LARGE SCALE GENOMIC DNA]</scope>
    <source>
        <strain evidence="1">H2S5</strain>
    </source>
</reference>
<sequence>MYLIHVRLRAPAEAPARPDLAAIISSYAEESDGLEHVSVHAHAGEGLTLGLFLLAGSLAAAEDSAARLSRRAVEHHPDLLGYGVVTSGAVLVPGPWWDT</sequence>
<gene>
    <name evidence="1" type="ORF">G9272_29175</name>
</gene>
<evidence type="ECO:0000313" key="2">
    <source>
        <dbReference type="Proteomes" id="UP000502665"/>
    </source>
</evidence>
<accession>A0A6M4WUT7</accession>
<protein>
    <submittedName>
        <fullName evidence="1">Uncharacterized protein</fullName>
    </submittedName>
</protein>
<evidence type="ECO:0000313" key="1">
    <source>
        <dbReference type="EMBL" id="QJT03849.1"/>
    </source>
</evidence>